<evidence type="ECO:0000313" key="5">
    <source>
        <dbReference type="EMBL" id="PSU89009.1"/>
    </source>
</evidence>
<evidence type="ECO:0000313" key="6">
    <source>
        <dbReference type="Proteomes" id="UP000241426"/>
    </source>
</evidence>
<evidence type="ECO:0000256" key="2">
    <source>
        <dbReference type="ARBA" id="ARBA00022692"/>
    </source>
</evidence>
<gene>
    <name evidence="5" type="ORF">C9J27_24970</name>
</gene>
<dbReference type="RefSeq" id="WP_036793457.1">
    <property type="nucleotide sequence ID" value="NZ_JAUZMX010000001.1"/>
</dbReference>
<accession>A0A2T3KAJ8</accession>
<dbReference type="GeneID" id="29944008"/>
<evidence type="ECO:0000256" key="3">
    <source>
        <dbReference type="ARBA" id="ARBA00022989"/>
    </source>
</evidence>
<protein>
    <submittedName>
        <fullName evidence="5">DUF1282 domain-containing protein</fullName>
    </submittedName>
</protein>
<organism evidence="5 6">
    <name type="scientific">Photobacterium kishitanii</name>
    <dbReference type="NCBI Taxonomy" id="318456"/>
    <lineage>
        <taxon>Bacteria</taxon>
        <taxon>Pseudomonadati</taxon>
        <taxon>Pseudomonadota</taxon>
        <taxon>Gammaproteobacteria</taxon>
        <taxon>Vibrionales</taxon>
        <taxon>Vibrionaceae</taxon>
        <taxon>Photobacterium</taxon>
    </lineage>
</organism>
<comment type="subcellular location">
    <subcellularLocation>
        <location evidence="1">Membrane</location>
        <topology evidence="1">Multi-pass membrane protein</topology>
    </subcellularLocation>
</comment>
<name>A0A0B7J5J0_9GAMM</name>
<accession>A0A0B7J5J0</accession>
<dbReference type="Pfam" id="PF04893">
    <property type="entry name" value="Yip1"/>
    <property type="match status" value="1"/>
</dbReference>
<reference evidence="5 6" key="1">
    <citation type="submission" date="2018-01" db="EMBL/GenBank/DDBJ databases">
        <title>Whole genome sequencing of Histamine producing bacteria.</title>
        <authorList>
            <person name="Butler K."/>
        </authorList>
    </citation>
    <scope>NUCLEOTIDE SEQUENCE [LARGE SCALE GENOMIC DNA]</scope>
    <source>
        <strain evidence="5 6">FS-7.2</strain>
    </source>
</reference>
<dbReference type="AlphaFoldDB" id="A0A0B7J5J0"/>
<dbReference type="GO" id="GO:0016020">
    <property type="term" value="C:membrane"/>
    <property type="evidence" value="ECO:0007669"/>
    <property type="project" value="UniProtKB-SubCell"/>
</dbReference>
<evidence type="ECO:0000256" key="1">
    <source>
        <dbReference type="ARBA" id="ARBA00004141"/>
    </source>
</evidence>
<comment type="caution">
    <text evidence="5">The sequence shown here is derived from an EMBL/GenBank/DDBJ whole genome shotgun (WGS) entry which is preliminary data.</text>
</comment>
<dbReference type="Proteomes" id="UP000241426">
    <property type="component" value="Unassembled WGS sequence"/>
</dbReference>
<dbReference type="EMBL" id="PYNF01000049">
    <property type="protein sequence ID" value="PSU89009.1"/>
    <property type="molecule type" value="Genomic_DNA"/>
</dbReference>
<proteinExistence type="predicted"/>
<sequence>MTPSKNPVIAIIDLFRSPIECFAAIYERPKWAILPYLMIILGSFIVWGGYFNHVDMPWLQQAIQAQLGDIGENVQQSWLTREVLLAGEVFSDITGRTVVIFVLALWLKLATKGSQHQHSYGKWLAAACFIMLPSFIGDIASYINIVFNHNNILPNAADLNSFNGLLKLPMNNRWAAIATTMPLLAPWYIALTYAAVSAWTDLDRAKAIIVAVLPWVLTIIVWPLLIISA</sequence>
<keyword evidence="2" id="KW-0812">Transmembrane</keyword>
<dbReference type="eggNOG" id="ENOG5030ECJ">
    <property type="taxonomic scope" value="Bacteria"/>
</dbReference>
<keyword evidence="3" id="KW-1133">Transmembrane helix</keyword>
<dbReference type="InterPro" id="IPR006977">
    <property type="entry name" value="Yip1_dom"/>
</dbReference>
<keyword evidence="4" id="KW-0472">Membrane</keyword>
<evidence type="ECO:0000256" key="4">
    <source>
        <dbReference type="ARBA" id="ARBA00023136"/>
    </source>
</evidence>